<dbReference type="AlphaFoldDB" id="A0A2P8GV78"/>
<gene>
    <name evidence="1" type="ORF">CLV49_1460</name>
</gene>
<sequence>MTARHAAARPGIVERMPTRYPTAVYAFVRRGEVGDEFRLTIATNTGRELDEWVVYARDFDAAARADVERRLDDAGLRHGAFQGNARSGWRASVQPLSVDPAAAQD</sequence>
<accession>A0A2P8GV78</accession>
<dbReference type="EMBL" id="PYAU01000001">
    <property type="protein sequence ID" value="PSL37853.1"/>
    <property type="molecule type" value="Genomic_DNA"/>
</dbReference>
<evidence type="ECO:0000313" key="2">
    <source>
        <dbReference type="Proteomes" id="UP000241203"/>
    </source>
</evidence>
<protein>
    <submittedName>
        <fullName evidence="1">Uncharacterized protein</fullName>
    </submittedName>
</protein>
<evidence type="ECO:0000313" key="1">
    <source>
        <dbReference type="EMBL" id="PSL37853.1"/>
    </source>
</evidence>
<proteinExistence type="predicted"/>
<reference evidence="1 2" key="1">
    <citation type="submission" date="2018-03" db="EMBL/GenBank/DDBJ databases">
        <title>Genomic Encyclopedia of Archaeal and Bacterial Type Strains, Phase II (KMG-II): from individual species to whole genera.</title>
        <authorList>
            <person name="Goeker M."/>
        </authorList>
    </citation>
    <scope>NUCLEOTIDE SEQUENCE [LARGE SCALE GENOMIC DNA]</scope>
    <source>
        <strain evidence="1 2">DSM 21548</strain>
    </source>
</reference>
<dbReference type="Proteomes" id="UP000241203">
    <property type="component" value="Unassembled WGS sequence"/>
</dbReference>
<comment type="caution">
    <text evidence="1">The sequence shown here is derived from an EMBL/GenBank/DDBJ whole genome shotgun (WGS) entry which is preliminary data.</text>
</comment>
<organism evidence="1 2">
    <name type="scientific">Labedella gwakjiensis</name>
    <dbReference type="NCBI Taxonomy" id="390269"/>
    <lineage>
        <taxon>Bacteria</taxon>
        <taxon>Bacillati</taxon>
        <taxon>Actinomycetota</taxon>
        <taxon>Actinomycetes</taxon>
        <taxon>Micrococcales</taxon>
        <taxon>Microbacteriaceae</taxon>
        <taxon>Labedella</taxon>
    </lineage>
</organism>
<name>A0A2P8GV78_9MICO</name>